<dbReference type="STRING" id="1447782.SAMN05444417_3354"/>
<evidence type="ECO:0000256" key="2">
    <source>
        <dbReference type="ARBA" id="ARBA00005369"/>
    </source>
</evidence>
<name>A0A1M6HTJ8_9RHOB</name>
<evidence type="ECO:0000256" key="7">
    <source>
        <dbReference type="HAMAP-Rule" id="MF_00090"/>
    </source>
</evidence>
<accession>A0A1M6HTJ8</accession>
<evidence type="ECO:0000256" key="1">
    <source>
        <dbReference type="ARBA" id="ARBA00004496"/>
    </source>
</evidence>
<dbReference type="InterPro" id="IPR029063">
    <property type="entry name" value="SAM-dependent_MTases_sf"/>
</dbReference>
<dbReference type="PROSITE" id="PS01279">
    <property type="entry name" value="PCMT"/>
    <property type="match status" value="1"/>
</dbReference>
<dbReference type="HAMAP" id="MF_00090">
    <property type="entry name" value="PIMT"/>
    <property type="match status" value="1"/>
</dbReference>
<dbReference type="CDD" id="cd02440">
    <property type="entry name" value="AdoMet_MTases"/>
    <property type="match status" value="1"/>
</dbReference>
<evidence type="ECO:0000313" key="9">
    <source>
        <dbReference type="Proteomes" id="UP000184292"/>
    </source>
</evidence>
<dbReference type="GO" id="GO:0005737">
    <property type="term" value="C:cytoplasm"/>
    <property type="evidence" value="ECO:0007669"/>
    <property type="project" value="UniProtKB-SubCell"/>
</dbReference>
<comment type="similarity">
    <text evidence="2 7">Belongs to the methyltransferase superfamily. L-isoaspartyl/D-aspartyl protein methyltransferase family.</text>
</comment>
<gene>
    <name evidence="7" type="primary">pcm</name>
    <name evidence="8" type="ORF">SAMN05444417_3354</name>
</gene>
<dbReference type="Gene3D" id="3.40.50.150">
    <property type="entry name" value="Vaccinia Virus protein VP39"/>
    <property type="match status" value="1"/>
</dbReference>
<dbReference type="PANTHER" id="PTHR11579:SF0">
    <property type="entry name" value="PROTEIN-L-ISOASPARTATE(D-ASPARTATE) O-METHYLTRANSFERASE"/>
    <property type="match status" value="1"/>
</dbReference>
<dbReference type="NCBIfam" id="TIGR00080">
    <property type="entry name" value="pimt"/>
    <property type="match status" value="1"/>
</dbReference>
<dbReference type="OrthoDB" id="9810066at2"/>
<proteinExistence type="inferred from homology"/>
<dbReference type="GO" id="GO:0032259">
    <property type="term" value="P:methylation"/>
    <property type="evidence" value="ECO:0007669"/>
    <property type="project" value="UniProtKB-KW"/>
</dbReference>
<sequence>MTTHDDRRARMVEQQIAARGITDPSVLEAMRAVPRHRFVPESRAQQAYEDAALPIGEEQTISQPCIVAAMIEAAELRQDARVLEIGTGSGYAAAVIGRIAMEVHSVERIGRLAEEAAERLREEGVRNVHVHHGDGTRGWPMEAPYDAILVAASAPHVPKALCSQLVPGGRIVMPLGDPDSPGGQALTRLTLVGPSSWDEKRIGSVRFVPLIGE</sequence>
<comment type="subcellular location">
    <subcellularLocation>
        <location evidence="1 7">Cytoplasm</location>
    </subcellularLocation>
</comment>
<dbReference type="InterPro" id="IPR000682">
    <property type="entry name" value="PCMT"/>
</dbReference>
<dbReference type="PANTHER" id="PTHR11579">
    <property type="entry name" value="PROTEIN-L-ISOASPARTATE O-METHYLTRANSFERASE"/>
    <property type="match status" value="1"/>
</dbReference>
<protein>
    <recommendedName>
        <fullName evidence="7">Protein-L-isoaspartate O-methyltransferase</fullName>
        <ecNumber evidence="7">2.1.1.77</ecNumber>
    </recommendedName>
    <alternativeName>
        <fullName evidence="7">L-isoaspartyl protein carboxyl methyltransferase</fullName>
    </alternativeName>
    <alternativeName>
        <fullName evidence="7">Protein L-isoaspartyl methyltransferase</fullName>
    </alternativeName>
    <alternativeName>
        <fullName evidence="7">Protein-beta-aspartate methyltransferase</fullName>
        <shortName evidence="7">PIMT</shortName>
    </alternativeName>
</protein>
<dbReference type="EMBL" id="FQYO01000007">
    <property type="protein sequence ID" value="SHJ25542.1"/>
    <property type="molecule type" value="Genomic_DNA"/>
</dbReference>
<dbReference type="SUPFAM" id="SSF53335">
    <property type="entry name" value="S-adenosyl-L-methionine-dependent methyltransferases"/>
    <property type="match status" value="1"/>
</dbReference>
<dbReference type="GO" id="GO:0030091">
    <property type="term" value="P:protein repair"/>
    <property type="evidence" value="ECO:0007669"/>
    <property type="project" value="UniProtKB-UniRule"/>
</dbReference>
<keyword evidence="5 7" id="KW-0808">Transferase</keyword>
<reference evidence="8 9" key="1">
    <citation type="submission" date="2016-11" db="EMBL/GenBank/DDBJ databases">
        <authorList>
            <person name="Jaros S."/>
            <person name="Januszkiewicz K."/>
            <person name="Wedrychowicz H."/>
        </authorList>
    </citation>
    <scope>NUCLEOTIDE SEQUENCE [LARGE SCALE GENOMIC DNA]</scope>
    <source>
        <strain evidence="8 9">DSM 100565</strain>
    </source>
</reference>
<keyword evidence="3 7" id="KW-0963">Cytoplasm</keyword>
<comment type="function">
    <text evidence="7">Catalyzes the methyl esterification of L-isoaspartyl residues in peptides and proteins that result from spontaneous decomposition of normal L-aspartyl and L-asparaginyl residues. It plays a role in the repair and/or degradation of damaged proteins.</text>
</comment>
<dbReference type="Pfam" id="PF01135">
    <property type="entry name" value="PCMT"/>
    <property type="match status" value="1"/>
</dbReference>
<evidence type="ECO:0000256" key="5">
    <source>
        <dbReference type="ARBA" id="ARBA00022679"/>
    </source>
</evidence>
<dbReference type="Proteomes" id="UP000184292">
    <property type="component" value="Unassembled WGS sequence"/>
</dbReference>
<evidence type="ECO:0000256" key="6">
    <source>
        <dbReference type="ARBA" id="ARBA00022691"/>
    </source>
</evidence>
<evidence type="ECO:0000313" key="8">
    <source>
        <dbReference type="EMBL" id="SHJ25542.1"/>
    </source>
</evidence>
<keyword evidence="4 7" id="KW-0489">Methyltransferase</keyword>
<dbReference type="EC" id="2.1.1.77" evidence="7"/>
<dbReference type="FunFam" id="3.40.50.150:FF:000010">
    <property type="entry name" value="Protein-L-isoaspartate O-methyltransferase"/>
    <property type="match status" value="1"/>
</dbReference>
<keyword evidence="9" id="KW-1185">Reference proteome</keyword>
<dbReference type="GO" id="GO:0004719">
    <property type="term" value="F:protein-L-isoaspartate (D-aspartate) O-methyltransferase activity"/>
    <property type="evidence" value="ECO:0007669"/>
    <property type="project" value="UniProtKB-UniRule"/>
</dbReference>
<evidence type="ECO:0000256" key="3">
    <source>
        <dbReference type="ARBA" id="ARBA00022490"/>
    </source>
</evidence>
<keyword evidence="6 7" id="KW-0949">S-adenosyl-L-methionine</keyword>
<feature type="active site" evidence="7">
    <location>
        <position position="62"/>
    </location>
</feature>
<organism evidence="8 9">
    <name type="scientific">Wenxinia saemankumensis</name>
    <dbReference type="NCBI Taxonomy" id="1447782"/>
    <lineage>
        <taxon>Bacteria</taxon>
        <taxon>Pseudomonadati</taxon>
        <taxon>Pseudomonadota</taxon>
        <taxon>Alphaproteobacteria</taxon>
        <taxon>Rhodobacterales</taxon>
        <taxon>Roseobacteraceae</taxon>
        <taxon>Wenxinia</taxon>
    </lineage>
</organism>
<comment type="catalytic activity">
    <reaction evidence="7">
        <text>[protein]-L-isoaspartate + S-adenosyl-L-methionine = [protein]-L-isoaspartate alpha-methyl ester + S-adenosyl-L-homocysteine</text>
        <dbReference type="Rhea" id="RHEA:12705"/>
        <dbReference type="Rhea" id="RHEA-COMP:12143"/>
        <dbReference type="Rhea" id="RHEA-COMP:12144"/>
        <dbReference type="ChEBI" id="CHEBI:57856"/>
        <dbReference type="ChEBI" id="CHEBI:59789"/>
        <dbReference type="ChEBI" id="CHEBI:90596"/>
        <dbReference type="ChEBI" id="CHEBI:90598"/>
        <dbReference type="EC" id="2.1.1.77"/>
    </reaction>
</comment>
<dbReference type="RefSeq" id="WP_073334054.1">
    <property type="nucleotide sequence ID" value="NZ_FQYO01000007.1"/>
</dbReference>
<evidence type="ECO:0000256" key="4">
    <source>
        <dbReference type="ARBA" id="ARBA00022603"/>
    </source>
</evidence>
<dbReference type="AlphaFoldDB" id="A0A1M6HTJ8"/>
<dbReference type="NCBIfam" id="NF001453">
    <property type="entry name" value="PRK00312.1"/>
    <property type="match status" value="1"/>
</dbReference>